<keyword evidence="12" id="KW-1185">Reference proteome</keyword>
<comment type="subcellular location">
    <subcellularLocation>
        <location evidence="1">Mitochondrion inner membrane</location>
    </subcellularLocation>
</comment>
<dbReference type="GO" id="GO:0016787">
    <property type="term" value="F:hydrolase activity"/>
    <property type="evidence" value="ECO:0007669"/>
    <property type="project" value="UniProtKB-KW"/>
</dbReference>
<dbReference type="InterPro" id="IPR052064">
    <property type="entry name" value="Mito_IMP1_subunit"/>
</dbReference>
<dbReference type="InterPro" id="IPR019758">
    <property type="entry name" value="Pept_S26A_signal_pept_1_CS"/>
</dbReference>
<dbReference type="GO" id="GO:0005743">
    <property type="term" value="C:mitochondrial inner membrane"/>
    <property type="evidence" value="ECO:0007669"/>
    <property type="project" value="UniProtKB-SubCell"/>
</dbReference>
<organism evidence="11 12">
    <name type="scientific">Urochloa decumbens</name>
    <dbReference type="NCBI Taxonomy" id="240449"/>
    <lineage>
        <taxon>Eukaryota</taxon>
        <taxon>Viridiplantae</taxon>
        <taxon>Streptophyta</taxon>
        <taxon>Embryophyta</taxon>
        <taxon>Tracheophyta</taxon>
        <taxon>Spermatophyta</taxon>
        <taxon>Magnoliopsida</taxon>
        <taxon>Liliopsida</taxon>
        <taxon>Poales</taxon>
        <taxon>Poaceae</taxon>
        <taxon>PACMAD clade</taxon>
        <taxon>Panicoideae</taxon>
        <taxon>Panicodae</taxon>
        <taxon>Paniceae</taxon>
        <taxon>Melinidinae</taxon>
        <taxon>Urochloa</taxon>
    </lineage>
</organism>
<comment type="similarity">
    <text evidence="6">Belongs to the peptidase S26 family. IMP1 subfamily.</text>
</comment>
<evidence type="ECO:0000256" key="5">
    <source>
        <dbReference type="ARBA" id="ARBA00023136"/>
    </source>
</evidence>
<proteinExistence type="inferred from homology"/>
<evidence type="ECO:0000256" key="4">
    <source>
        <dbReference type="ARBA" id="ARBA00023128"/>
    </source>
</evidence>
<feature type="active site" evidence="9">
    <location>
        <position position="95"/>
    </location>
</feature>
<dbReference type="Pfam" id="PF10502">
    <property type="entry name" value="Peptidase_S26"/>
    <property type="match status" value="2"/>
</dbReference>
<reference evidence="11 12" key="2">
    <citation type="submission" date="2024-10" db="EMBL/GenBank/DDBJ databases">
        <authorList>
            <person name="Ryan C."/>
        </authorList>
    </citation>
    <scope>NUCLEOTIDE SEQUENCE [LARGE SCALE GENOMIC DNA]</scope>
</reference>
<gene>
    <name evidence="11" type="ORF">URODEC1_LOCUS55256</name>
</gene>
<sequence>MSGFFRRLRAIPWREFAGDAFSRAFLAAQAYCAVHVVNHHLCSLAFVRGPSMLPAMNLAGDVVAVDKVSVRLGKVGPGDVVLMISPEDPRKDVAKRVVGMGGDSVTYLEDPGNSDASKTVVVPEGHVWVQGDNVYASRDSRHFGAVPYGLITGKIFCRVWPLEGFGSIDSKQSP</sequence>
<dbReference type="SUPFAM" id="SSF51306">
    <property type="entry name" value="LexA/Signal peptidase"/>
    <property type="match status" value="1"/>
</dbReference>
<dbReference type="EMBL" id="OZ075131">
    <property type="protein sequence ID" value="CAL4979448.1"/>
    <property type="molecule type" value="Genomic_DNA"/>
</dbReference>
<evidence type="ECO:0000259" key="10">
    <source>
        <dbReference type="Pfam" id="PF10502"/>
    </source>
</evidence>
<evidence type="ECO:0000313" key="11">
    <source>
        <dbReference type="EMBL" id="CAL4979448.1"/>
    </source>
</evidence>
<evidence type="ECO:0000256" key="1">
    <source>
        <dbReference type="ARBA" id="ARBA00004273"/>
    </source>
</evidence>
<dbReference type="CDD" id="cd06530">
    <property type="entry name" value="S26_SPase_I"/>
    <property type="match status" value="1"/>
</dbReference>
<name>A0ABC9AHW0_9POAL</name>
<dbReference type="Gene3D" id="2.10.109.10">
    <property type="entry name" value="Umud Fragment, subunit A"/>
    <property type="match status" value="1"/>
</dbReference>
<dbReference type="PRINTS" id="PR00727">
    <property type="entry name" value="LEADERPTASE"/>
</dbReference>
<dbReference type="InterPro" id="IPR036286">
    <property type="entry name" value="LexA/Signal_pep-like_sf"/>
</dbReference>
<comment type="function">
    <text evidence="7">Catalyzes the removal of transit peptides required for the targeting of proteins from the mitochondrial matrix, across the inner membrane, into the inter-membrane space.</text>
</comment>
<dbReference type="InterPro" id="IPR019533">
    <property type="entry name" value="Peptidase_S26"/>
</dbReference>
<evidence type="ECO:0000256" key="9">
    <source>
        <dbReference type="PIRSR" id="PIRSR600223-1"/>
    </source>
</evidence>
<evidence type="ECO:0000256" key="6">
    <source>
        <dbReference type="ARBA" id="ARBA00038445"/>
    </source>
</evidence>
<keyword evidence="5" id="KW-0472">Membrane</keyword>
<dbReference type="InterPro" id="IPR019757">
    <property type="entry name" value="Pept_S26A_signal_pept_1_Lys-AS"/>
</dbReference>
<evidence type="ECO:0000256" key="7">
    <source>
        <dbReference type="ARBA" id="ARBA00054895"/>
    </source>
</evidence>
<accession>A0ABC9AHW0</accession>
<comment type="subunit">
    <text evidence="8">Heterodimer of 2 subunits, IMP1A/B and IMP12.</text>
</comment>
<dbReference type="PANTHER" id="PTHR12383">
    <property type="entry name" value="PROTEASE FAMILY S26 MITOCHONDRIAL INNER MEMBRANE PROTEASE-RELATED"/>
    <property type="match status" value="1"/>
</dbReference>
<dbReference type="InterPro" id="IPR000223">
    <property type="entry name" value="Pept_S26A_signal_pept_1"/>
</dbReference>
<dbReference type="AlphaFoldDB" id="A0ABC9AHW0"/>
<dbReference type="PROSITE" id="PS00761">
    <property type="entry name" value="SPASE_I_3"/>
    <property type="match status" value="1"/>
</dbReference>
<dbReference type="FunFam" id="2.10.109.10:FF:000014">
    <property type="entry name" value="Inner membrane protease subunit 1"/>
    <property type="match status" value="1"/>
</dbReference>
<evidence type="ECO:0000256" key="2">
    <source>
        <dbReference type="ARBA" id="ARBA00022792"/>
    </source>
</evidence>
<dbReference type="PANTHER" id="PTHR12383:SF16">
    <property type="entry name" value="MITOCHONDRIAL INNER MEMBRANE PROTEASE SUBUNIT 1"/>
    <property type="match status" value="1"/>
</dbReference>
<protein>
    <recommendedName>
        <fullName evidence="10">Peptidase S26 domain-containing protein</fullName>
    </recommendedName>
</protein>
<keyword evidence="3" id="KW-0378">Hydrolase</keyword>
<keyword evidence="4" id="KW-0496">Mitochondrion</keyword>
<dbReference type="Proteomes" id="UP001497457">
    <property type="component" value="Chromosome 21rd"/>
</dbReference>
<evidence type="ECO:0000256" key="3">
    <source>
        <dbReference type="ARBA" id="ARBA00022801"/>
    </source>
</evidence>
<evidence type="ECO:0000313" key="12">
    <source>
        <dbReference type="Proteomes" id="UP001497457"/>
    </source>
</evidence>
<reference evidence="12" key="1">
    <citation type="submission" date="2024-06" db="EMBL/GenBank/DDBJ databases">
        <authorList>
            <person name="Ryan C."/>
        </authorList>
    </citation>
    <scope>NUCLEOTIDE SEQUENCE [LARGE SCALE GENOMIC DNA]</scope>
</reference>
<feature type="active site" evidence="9">
    <location>
        <position position="51"/>
    </location>
</feature>
<evidence type="ECO:0000256" key="8">
    <source>
        <dbReference type="ARBA" id="ARBA00064368"/>
    </source>
</evidence>
<dbReference type="PROSITE" id="PS00760">
    <property type="entry name" value="SPASE_I_2"/>
    <property type="match status" value="1"/>
</dbReference>
<feature type="domain" description="Peptidase S26" evidence="10">
    <location>
        <begin position="117"/>
        <end position="160"/>
    </location>
</feature>
<keyword evidence="2" id="KW-0999">Mitochondrion inner membrane</keyword>
<feature type="domain" description="Peptidase S26" evidence="10">
    <location>
        <begin position="28"/>
        <end position="109"/>
    </location>
</feature>